<evidence type="ECO:0000256" key="7">
    <source>
        <dbReference type="PROSITE-ProRule" id="PRU00146"/>
    </source>
</evidence>
<keyword evidence="1" id="KW-0597">Phosphoprotein</keyword>
<dbReference type="InterPro" id="IPR036427">
    <property type="entry name" value="Bromodomain-like_sf"/>
</dbReference>
<feature type="compositionally biased region" description="Polar residues" evidence="8">
    <location>
        <begin position="208"/>
        <end position="217"/>
    </location>
</feature>
<evidence type="ECO:0000256" key="4">
    <source>
        <dbReference type="ARBA" id="ARBA00022833"/>
    </source>
</evidence>
<dbReference type="SMART" id="SM00258">
    <property type="entry name" value="SAND"/>
    <property type="match status" value="1"/>
</dbReference>
<dbReference type="GeneID" id="103558659"/>
<dbReference type="PROSITE" id="PS50864">
    <property type="entry name" value="SAND"/>
    <property type="match status" value="1"/>
</dbReference>
<dbReference type="SUPFAM" id="SSF63763">
    <property type="entry name" value="SAND domain-like"/>
    <property type="match status" value="1"/>
</dbReference>
<dbReference type="InterPro" id="IPR004865">
    <property type="entry name" value="HSR_dom"/>
</dbReference>
<keyword evidence="5" id="KW-0103">Bromodomain</keyword>
<dbReference type="Proteomes" id="UP001652662">
    <property type="component" value="Chromosome 5"/>
</dbReference>
<proteinExistence type="predicted"/>
<dbReference type="Pfam" id="PF01342">
    <property type="entry name" value="SAND"/>
    <property type="match status" value="1"/>
</dbReference>
<evidence type="ECO:0000313" key="12">
    <source>
        <dbReference type="Proteomes" id="UP001652662"/>
    </source>
</evidence>
<dbReference type="SUPFAM" id="SSF57903">
    <property type="entry name" value="FYVE/PHD zinc finger"/>
    <property type="match status" value="1"/>
</dbReference>
<sequence>MLEGSDAKLQVQAGPGGGKMAGAGSDFSARMSTEYENMEERLLYEAIFRHFRRHKVEISSAIKKPFPFLEGLCDREFITKKMYEDAQDSCRNLVPIQRVVYHVLSELEKTFDLPLLEALFSEVNMQEYPDLHGIYKSFEKVMSNNIFSLENDGEGMVERPNYHLSLEQGTGENLHQILTWPCTECSSYNGISSGDFSKSSFKEEPQEPSVSELSSVSGVPRGQEAKTKNSHASDMMDTVNPGNNFTLGKSTRQRRSRMDRNENVNFHSEILPVTCGQAKGMLYKRKLKRGTLVKCIQSEGGDWMTLREFEVNGGHEKSSNWKLSVRCGGRPLRWLIEEGFLPKPPRIYTKKKKLENTDKCAVCLDEGRLFCCYICLKTFHEDCHIPPVETQRILWTCTFCRMSMSSGSQQCHEEPEVLARQMGPEEQLKCEFLLLKIYCCVESSLFAKTPQNNDELMGLDKIKKQLNEQGYPQVKEFVQDLRLIFQNHTASYEAEFEKNFKELFAIQEANESSSLV</sequence>
<feature type="region of interest" description="Disordered" evidence="8">
    <location>
        <begin position="197"/>
        <end position="256"/>
    </location>
</feature>
<dbReference type="PANTHER" id="PTHR46386">
    <property type="entry name" value="NUCLEAR BODY PROTEIN SP140"/>
    <property type="match status" value="1"/>
</dbReference>
<evidence type="ECO:0000256" key="1">
    <source>
        <dbReference type="ARBA" id="ARBA00022553"/>
    </source>
</evidence>
<feature type="compositionally biased region" description="Polar residues" evidence="8">
    <location>
        <begin position="240"/>
        <end position="250"/>
    </location>
</feature>
<dbReference type="Gene3D" id="3.30.40.10">
    <property type="entry name" value="Zinc/RING finger domain, C3HC4 (zinc finger)"/>
    <property type="match status" value="1"/>
</dbReference>
<dbReference type="SUPFAM" id="SSF47370">
    <property type="entry name" value="Bromodomain"/>
    <property type="match status" value="1"/>
</dbReference>
<dbReference type="RefSeq" id="XP_070476224.1">
    <property type="nucleotide sequence ID" value="XM_070620123.1"/>
</dbReference>
<evidence type="ECO:0000259" key="9">
    <source>
        <dbReference type="PROSITE" id="PS50016"/>
    </source>
</evidence>
<dbReference type="PROSITE" id="PS01359">
    <property type="entry name" value="ZF_PHD_1"/>
    <property type="match status" value="1"/>
</dbReference>
<evidence type="ECO:0000256" key="6">
    <source>
        <dbReference type="ARBA" id="ARBA00023125"/>
    </source>
</evidence>
<gene>
    <name evidence="13" type="primary">LOC103558659</name>
</gene>
<feature type="domain" description="SAND" evidence="10">
    <location>
        <begin position="261"/>
        <end position="342"/>
    </location>
</feature>
<organism evidence="12 13">
    <name type="scientific">Equus przewalskii</name>
    <name type="common">Przewalski's horse</name>
    <name type="synonym">Equus caballus przewalskii</name>
    <dbReference type="NCBI Taxonomy" id="9798"/>
    <lineage>
        <taxon>Eukaryota</taxon>
        <taxon>Metazoa</taxon>
        <taxon>Chordata</taxon>
        <taxon>Craniata</taxon>
        <taxon>Vertebrata</taxon>
        <taxon>Euteleostomi</taxon>
        <taxon>Mammalia</taxon>
        <taxon>Eutheria</taxon>
        <taxon>Laurasiatheria</taxon>
        <taxon>Perissodactyla</taxon>
        <taxon>Equidae</taxon>
        <taxon>Equus</taxon>
    </lineage>
</organism>
<name>A0ABM4PG99_EQUPR</name>
<evidence type="ECO:0000256" key="8">
    <source>
        <dbReference type="SAM" id="MobiDB-lite"/>
    </source>
</evidence>
<dbReference type="CDD" id="cd15626">
    <property type="entry name" value="PHD_SP110_140"/>
    <property type="match status" value="1"/>
</dbReference>
<dbReference type="PROSITE" id="PS50016">
    <property type="entry name" value="ZF_PHD_2"/>
    <property type="match status" value="1"/>
</dbReference>
<dbReference type="InterPro" id="IPR000770">
    <property type="entry name" value="SAND_dom"/>
</dbReference>
<dbReference type="PROSITE" id="PS51414">
    <property type="entry name" value="HSR"/>
    <property type="match status" value="1"/>
</dbReference>
<keyword evidence="2" id="KW-0479">Metal-binding</keyword>
<keyword evidence="6" id="KW-0238">DNA-binding</keyword>
<accession>A0ABM4PG99</accession>
<dbReference type="InterPro" id="IPR013083">
    <property type="entry name" value="Znf_RING/FYVE/PHD"/>
</dbReference>
<protein>
    <submittedName>
        <fullName evidence="13">Nuclear body protein SP140-like protein isoform X1</fullName>
    </submittedName>
</protein>
<keyword evidence="3 7" id="KW-0863">Zinc-finger</keyword>
<dbReference type="InterPro" id="IPR001487">
    <property type="entry name" value="Bromodomain"/>
</dbReference>
<keyword evidence="12" id="KW-1185">Reference proteome</keyword>
<evidence type="ECO:0000256" key="3">
    <source>
        <dbReference type="ARBA" id="ARBA00022771"/>
    </source>
</evidence>
<evidence type="ECO:0000313" key="13">
    <source>
        <dbReference type="RefSeq" id="XP_070476224.1"/>
    </source>
</evidence>
<reference evidence="13" key="1">
    <citation type="submission" date="2025-08" db="UniProtKB">
        <authorList>
            <consortium name="RefSeq"/>
        </authorList>
    </citation>
    <scope>IDENTIFICATION</scope>
    <source>
        <tissue evidence="13">Blood</tissue>
    </source>
</reference>
<dbReference type="Pfam" id="PF03172">
    <property type="entry name" value="HSR"/>
    <property type="match status" value="1"/>
</dbReference>
<dbReference type="Gene3D" id="1.20.920.10">
    <property type="entry name" value="Bromodomain-like"/>
    <property type="match status" value="1"/>
</dbReference>
<dbReference type="SMART" id="SM00297">
    <property type="entry name" value="BROMO"/>
    <property type="match status" value="1"/>
</dbReference>
<evidence type="ECO:0000256" key="5">
    <source>
        <dbReference type="ARBA" id="ARBA00023117"/>
    </source>
</evidence>
<dbReference type="InterPro" id="IPR011011">
    <property type="entry name" value="Znf_FYVE_PHD"/>
</dbReference>
<feature type="domain" description="PHD-type" evidence="9">
    <location>
        <begin position="357"/>
        <end position="403"/>
    </location>
</feature>
<dbReference type="InterPro" id="IPR019787">
    <property type="entry name" value="Znf_PHD-finger"/>
</dbReference>
<keyword evidence="4" id="KW-0862">Zinc</keyword>
<dbReference type="PANTHER" id="PTHR46386:SF1">
    <property type="entry name" value="NUCLEAR BODY PROTEIN SP140-LIKE PROTEIN"/>
    <property type="match status" value="1"/>
</dbReference>
<dbReference type="InterPro" id="IPR043563">
    <property type="entry name" value="Sp110/Sp140/Sp140L-like"/>
</dbReference>
<evidence type="ECO:0000259" key="10">
    <source>
        <dbReference type="PROSITE" id="PS50864"/>
    </source>
</evidence>
<dbReference type="InterPro" id="IPR010919">
    <property type="entry name" value="SAND-like_dom_sf"/>
</dbReference>
<dbReference type="Gene3D" id="3.10.390.10">
    <property type="entry name" value="SAND domain-like"/>
    <property type="match status" value="1"/>
</dbReference>
<dbReference type="InterPro" id="IPR019786">
    <property type="entry name" value="Zinc_finger_PHD-type_CS"/>
</dbReference>
<evidence type="ECO:0000256" key="2">
    <source>
        <dbReference type="ARBA" id="ARBA00022723"/>
    </source>
</evidence>
<feature type="domain" description="HSR" evidence="11">
    <location>
        <begin position="27"/>
        <end position="143"/>
    </location>
</feature>
<evidence type="ECO:0000259" key="11">
    <source>
        <dbReference type="PROSITE" id="PS51414"/>
    </source>
</evidence>